<reference evidence="4" key="1">
    <citation type="journal article" date="2020" name="Stud. Mycol.">
        <title>101 Dothideomycetes genomes: a test case for predicting lifestyles and emergence of pathogens.</title>
        <authorList>
            <person name="Haridas S."/>
            <person name="Albert R."/>
            <person name="Binder M."/>
            <person name="Bloem J."/>
            <person name="Labutti K."/>
            <person name="Salamov A."/>
            <person name="Andreopoulos B."/>
            <person name="Baker S."/>
            <person name="Barry K."/>
            <person name="Bills G."/>
            <person name="Bluhm B."/>
            <person name="Cannon C."/>
            <person name="Castanera R."/>
            <person name="Culley D."/>
            <person name="Daum C."/>
            <person name="Ezra D."/>
            <person name="Gonzalez J."/>
            <person name="Henrissat B."/>
            <person name="Kuo A."/>
            <person name="Liang C."/>
            <person name="Lipzen A."/>
            <person name="Lutzoni F."/>
            <person name="Magnuson J."/>
            <person name="Mondo S."/>
            <person name="Nolan M."/>
            <person name="Ohm R."/>
            <person name="Pangilinan J."/>
            <person name="Park H.-J."/>
            <person name="Ramirez L."/>
            <person name="Alfaro M."/>
            <person name="Sun H."/>
            <person name="Tritt A."/>
            <person name="Yoshinaga Y."/>
            <person name="Zwiers L.-H."/>
            <person name="Turgeon B."/>
            <person name="Goodwin S."/>
            <person name="Spatafora J."/>
            <person name="Crous P."/>
            <person name="Grigoriev I."/>
        </authorList>
    </citation>
    <scope>NUCLEOTIDE SEQUENCE</scope>
    <source>
        <strain evidence="4">CBS 121167</strain>
    </source>
</reference>
<dbReference type="InterPro" id="IPR001002">
    <property type="entry name" value="Chitin-bd_1"/>
</dbReference>
<dbReference type="AlphaFoldDB" id="A0A6A6AUN7"/>
<evidence type="ECO:0000313" key="4">
    <source>
        <dbReference type="EMBL" id="KAF2135306.1"/>
    </source>
</evidence>
<feature type="non-terminal residue" evidence="4">
    <location>
        <position position="1"/>
    </location>
</feature>
<dbReference type="Proteomes" id="UP000799438">
    <property type="component" value="Unassembled WGS sequence"/>
</dbReference>
<dbReference type="EMBL" id="ML995604">
    <property type="protein sequence ID" value="KAF2135306.1"/>
    <property type="molecule type" value="Genomic_DNA"/>
</dbReference>
<dbReference type="GeneID" id="54295234"/>
<accession>A0A6A6AUN7</accession>
<sequence>TPTNTSDRGFCGTGTEFTCVGSDLGGCCSQWGQCGTGIEYCAQGCQVGFGKCD</sequence>
<dbReference type="OrthoDB" id="5985073at2759"/>
<dbReference type="GO" id="GO:0008061">
    <property type="term" value="F:chitin binding"/>
    <property type="evidence" value="ECO:0007669"/>
    <property type="project" value="UniProtKB-UniRule"/>
</dbReference>
<proteinExistence type="predicted"/>
<name>A0A6A6AUN7_9PEZI</name>
<protein>
    <recommendedName>
        <fullName evidence="3">Chitin-binding type-1 domain-containing protein</fullName>
    </recommendedName>
</protein>
<feature type="disulfide bond" evidence="2">
    <location>
        <begin position="27"/>
        <end position="41"/>
    </location>
</feature>
<keyword evidence="5" id="KW-1185">Reference proteome</keyword>
<keyword evidence="1 2" id="KW-0147">Chitin-binding</keyword>
<evidence type="ECO:0000313" key="5">
    <source>
        <dbReference type="Proteomes" id="UP000799438"/>
    </source>
</evidence>
<organism evidence="4 5">
    <name type="scientific">Aplosporella prunicola CBS 121167</name>
    <dbReference type="NCBI Taxonomy" id="1176127"/>
    <lineage>
        <taxon>Eukaryota</taxon>
        <taxon>Fungi</taxon>
        <taxon>Dikarya</taxon>
        <taxon>Ascomycota</taxon>
        <taxon>Pezizomycotina</taxon>
        <taxon>Dothideomycetes</taxon>
        <taxon>Dothideomycetes incertae sedis</taxon>
        <taxon>Botryosphaeriales</taxon>
        <taxon>Aplosporellaceae</taxon>
        <taxon>Aplosporella</taxon>
    </lineage>
</organism>
<feature type="domain" description="Chitin-binding type-1" evidence="3">
    <location>
        <begin position="8"/>
        <end position="53"/>
    </location>
</feature>
<dbReference type="SUPFAM" id="SSF57016">
    <property type="entry name" value="Plant lectins/antimicrobial peptides"/>
    <property type="match status" value="1"/>
</dbReference>
<dbReference type="InterPro" id="IPR036861">
    <property type="entry name" value="Endochitinase-like_sf"/>
</dbReference>
<keyword evidence="2" id="KW-1015">Disulfide bond</keyword>
<dbReference type="Gene3D" id="3.30.60.10">
    <property type="entry name" value="Endochitinase-like"/>
    <property type="match status" value="1"/>
</dbReference>
<evidence type="ECO:0000256" key="1">
    <source>
        <dbReference type="ARBA" id="ARBA00022669"/>
    </source>
</evidence>
<evidence type="ECO:0000256" key="2">
    <source>
        <dbReference type="PROSITE-ProRule" id="PRU00261"/>
    </source>
</evidence>
<dbReference type="PROSITE" id="PS50941">
    <property type="entry name" value="CHIT_BIND_I_2"/>
    <property type="match status" value="1"/>
</dbReference>
<gene>
    <name evidence="4" type="ORF">K452DRAFT_239622</name>
</gene>
<comment type="caution">
    <text evidence="2">Lacks conserved residue(s) required for the propagation of feature annotation.</text>
</comment>
<evidence type="ECO:0000259" key="3">
    <source>
        <dbReference type="PROSITE" id="PS50941"/>
    </source>
</evidence>
<dbReference type="RefSeq" id="XP_033391025.1">
    <property type="nucleotide sequence ID" value="XM_033537738.1"/>
</dbReference>